<name>A0ABY5V806_9BACT</name>
<accession>A0ABY5V806</accession>
<proteinExistence type="predicted"/>
<reference evidence="1" key="1">
    <citation type="journal article" date="2022" name="Cell">
        <title>Design, construction, and in vivo augmentation of a complex gut microbiome.</title>
        <authorList>
            <person name="Cheng A.G."/>
            <person name="Ho P.Y."/>
            <person name="Aranda-Diaz A."/>
            <person name="Jain S."/>
            <person name="Yu F.B."/>
            <person name="Meng X."/>
            <person name="Wang M."/>
            <person name="Iakiviak M."/>
            <person name="Nagashima K."/>
            <person name="Zhao A."/>
            <person name="Murugkar P."/>
            <person name="Patil A."/>
            <person name="Atabakhsh K."/>
            <person name="Weakley A."/>
            <person name="Yan J."/>
            <person name="Brumbaugh A.R."/>
            <person name="Higginbottom S."/>
            <person name="Dimas A."/>
            <person name="Shiver A.L."/>
            <person name="Deutschbauer A."/>
            <person name="Neff N."/>
            <person name="Sonnenburg J.L."/>
            <person name="Huang K.C."/>
            <person name="Fischbach M.A."/>
        </authorList>
    </citation>
    <scope>NUCLEOTIDE SEQUENCE</scope>
    <source>
        <strain evidence="1">JC50</strain>
    </source>
</reference>
<protein>
    <submittedName>
        <fullName evidence="1">Uncharacterized protein</fullName>
    </submittedName>
</protein>
<sequence>MPVPRWSLIKIANVDLSILQDYLSSNYVPLVARTPDYNESRGVFKYIQDYMHNDFMIQAENYYFINMLENDPHILSDFESYYYINDFQDIKNTYQNFSRGSKMGLHSAMQALCANYAEYQDLHGTILVSDMTMRNFLICATSGTYQPIGLTDKTKHLIEYLKTKGLNEHIIGHCLGKKYTEYIDWKWQRVTFQLTDYPNYISDDLERQSYIALGGNPENYHEGCLDNYMDSIGL</sequence>
<evidence type="ECO:0000313" key="2">
    <source>
        <dbReference type="Proteomes" id="UP001058267"/>
    </source>
</evidence>
<dbReference type="EMBL" id="CP102252">
    <property type="protein sequence ID" value="UWN65119.1"/>
    <property type="molecule type" value="Genomic_DNA"/>
</dbReference>
<evidence type="ECO:0000313" key="1">
    <source>
        <dbReference type="EMBL" id="UWN65119.1"/>
    </source>
</evidence>
<dbReference type="RefSeq" id="WP_147513158.1">
    <property type="nucleotide sequence ID" value="NZ_CP102252.1"/>
</dbReference>
<organism evidence="1 2">
    <name type="scientific">Alistipes senegalensis JC50</name>
    <dbReference type="NCBI Taxonomy" id="1033732"/>
    <lineage>
        <taxon>Bacteria</taxon>
        <taxon>Pseudomonadati</taxon>
        <taxon>Bacteroidota</taxon>
        <taxon>Bacteroidia</taxon>
        <taxon>Bacteroidales</taxon>
        <taxon>Rikenellaceae</taxon>
        <taxon>Alistipes</taxon>
    </lineage>
</organism>
<keyword evidence="2" id="KW-1185">Reference proteome</keyword>
<dbReference type="Proteomes" id="UP001058267">
    <property type="component" value="Chromosome"/>
</dbReference>
<gene>
    <name evidence="1" type="ORF">NQ519_15495</name>
</gene>